<comment type="caution">
    <text evidence="14">The sequence shown here is derived from an EMBL/GenBank/DDBJ whole genome shotgun (WGS) entry which is preliminary data.</text>
</comment>
<keyword evidence="6" id="KW-0808">Transferase</keyword>
<feature type="transmembrane region" description="Helical" evidence="12">
    <location>
        <begin position="86"/>
        <end position="103"/>
    </location>
</feature>
<dbReference type="NCBIfam" id="NF045656">
    <property type="entry name" value="MeththiolMtaseMddA"/>
    <property type="match status" value="1"/>
</dbReference>
<dbReference type="EC" id="2.1.1.334" evidence="4"/>
<dbReference type="InterPro" id="IPR033580">
    <property type="entry name" value="Nurim-like"/>
</dbReference>
<sequence length="258" mass="29301">MKKIIILIYGILAYFIFLIAFLYAIGFVNNLWVPKSIDSGVEIDTLNALLINVGLLSVFALQHSVMARPAFKKWWFNIIGKAAERSTYILLSSLALLLIYWQWQPMTTVLWSVDNAVLASIIQGVFFMGWLIVLLSTFMISHFELFGLTQIVDNLKNKVTKEPSFKVNYFYGLVRHPIMLGFIIAFWATPTMTIGHLLFAVVTTSYILIAVKFLEEKDLKKALGTTYTDYQKKVPMIIPFTKLSNNNTIDPQGLKSGI</sequence>
<organism evidence="14 15">
    <name type="scientific">Maribacter confluentis</name>
    <dbReference type="NCBI Taxonomy" id="1656093"/>
    <lineage>
        <taxon>Bacteria</taxon>
        <taxon>Pseudomonadati</taxon>
        <taxon>Bacteroidota</taxon>
        <taxon>Flavobacteriia</taxon>
        <taxon>Flavobacteriales</taxon>
        <taxon>Flavobacteriaceae</taxon>
        <taxon>Maribacter</taxon>
    </lineage>
</organism>
<dbReference type="PANTHER" id="PTHR31040:SF1">
    <property type="entry name" value="NURIM"/>
    <property type="match status" value="1"/>
</dbReference>
<keyword evidence="10 12" id="KW-0472">Membrane</keyword>
<accession>A0ABT8RJ32</accession>
<protein>
    <recommendedName>
        <fullName evidence="4">methanethiol S-methyltransferase</fullName>
        <ecNumber evidence="4">2.1.1.334</ecNumber>
    </recommendedName>
</protein>
<evidence type="ECO:0000259" key="13">
    <source>
        <dbReference type="Pfam" id="PF07298"/>
    </source>
</evidence>
<keyword evidence="15" id="KW-1185">Reference proteome</keyword>
<feature type="transmembrane region" description="Helical" evidence="12">
    <location>
        <begin position="46"/>
        <end position="65"/>
    </location>
</feature>
<evidence type="ECO:0000256" key="2">
    <source>
        <dbReference type="ARBA" id="ARBA00004141"/>
    </source>
</evidence>
<comment type="similarity">
    <text evidence="3">Belongs to the nurim family.</text>
</comment>
<name>A0ABT8RJ32_9FLAO</name>
<evidence type="ECO:0000313" key="15">
    <source>
        <dbReference type="Proteomes" id="UP001168579"/>
    </source>
</evidence>
<reference evidence="14" key="1">
    <citation type="journal article" date="2014" name="Int. J. Syst. Evol. Microbiol.">
        <title>Complete genome of a new Firmicutes species belonging to the dominant human colonic microbiota ('Ruminococcus bicirculans') reveals two chromosomes and a selective capacity to utilize plant glucans.</title>
        <authorList>
            <consortium name="NISC Comparative Sequencing Program"/>
            <person name="Wegmann U."/>
            <person name="Louis P."/>
            <person name="Goesmann A."/>
            <person name="Henrissat B."/>
            <person name="Duncan S.H."/>
            <person name="Flint H.J."/>
        </authorList>
    </citation>
    <scope>NUCLEOTIDE SEQUENCE</scope>
    <source>
        <strain evidence="14">CECT 8869</strain>
    </source>
</reference>
<comment type="catalytic activity">
    <reaction evidence="11">
        <text>methanethiol + S-adenosyl-L-methionine = dimethyl sulfide + S-adenosyl-L-homocysteine + H(+)</text>
        <dbReference type="Rhea" id="RHEA:50428"/>
        <dbReference type="ChEBI" id="CHEBI:15378"/>
        <dbReference type="ChEBI" id="CHEBI:16007"/>
        <dbReference type="ChEBI" id="CHEBI:17437"/>
        <dbReference type="ChEBI" id="CHEBI:57856"/>
        <dbReference type="ChEBI" id="CHEBI:59789"/>
        <dbReference type="EC" id="2.1.1.334"/>
    </reaction>
</comment>
<evidence type="ECO:0000256" key="12">
    <source>
        <dbReference type="SAM" id="Phobius"/>
    </source>
</evidence>
<evidence type="ECO:0000256" key="3">
    <source>
        <dbReference type="ARBA" id="ARBA00010631"/>
    </source>
</evidence>
<dbReference type="PANTHER" id="PTHR31040">
    <property type="entry name" value="NURIM"/>
    <property type="match status" value="1"/>
</dbReference>
<dbReference type="EMBL" id="JAUKUC010000001">
    <property type="protein sequence ID" value="MDO1511087.1"/>
    <property type="molecule type" value="Genomic_DNA"/>
</dbReference>
<evidence type="ECO:0000256" key="11">
    <source>
        <dbReference type="ARBA" id="ARBA00048134"/>
    </source>
</evidence>
<dbReference type="Gene3D" id="1.20.120.1630">
    <property type="match status" value="1"/>
</dbReference>
<evidence type="ECO:0000256" key="8">
    <source>
        <dbReference type="ARBA" id="ARBA00022692"/>
    </source>
</evidence>
<feature type="domain" description="NnrU" evidence="13">
    <location>
        <begin position="54"/>
        <end position="207"/>
    </location>
</feature>
<dbReference type="InterPro" id="IPR009915">
    <property type="entry name" value="NnrU_dom"/>
</dbReference>
<evidence type="ECO:0000256" key="4">
    <source>
        <dbReference type="ARBA" id="ARBA00012149"/>
    </source>
</evidence>
<evidence type="ECO:0000256" key="10">
    <source>
        <dbReference type="ARBA" id="ARBA00023136"/>
    </source>
</evidence>
<dbReference type="Pfam" id="PF07298">
    <property type="entry name" value="NnrU"/>
    <property type="match status" value="1"/>
</dbReference>
<gene>
    <name evidence="14" type="ORF">Q2T41_00220</name>
</gene>
<comment type="function">
    <text evidence="1">Catalyzes the methylation of methanethiol (MeSH) to yield dimethylsulphide (DMS).</text>
</comment>
<proteinExistence type="inferred from homology"/>
<feature type="transmembrane region" description="Helical" evidence="12">
    <location>
        <begin position="7"/>
        <end position="26"/>
    </location>
</feature>
<evidence type="ECO:0000313" key="14">
    <source>
        <dbReference type="EMBL" id="MDO1511087.1"/>
    </source>
</evidence>
<comment type="subcellular location">
    <subcellularLocation>
        <location evidence="2">Membrane</location>
        <topology evidence="2">Multi-pass membrane protein</topology>
    </subcellularLocation>
</comment>
<evidence type="ECO:0000256" key="9">
    <source>
        <dbReference type="ARBA" id="ARBA00022989"/>
    </source>
</evidence>
<evidence type="ECO:0000256" key="1">
    <source>
        <dbReference type="ARBA" id="ARBA00002096"/>
    </source>
</evidence>
<dbReference type="RefSeq" id="WP_304434097.1">
    <property type="nucleotide sequence ID" value="NZ_JAUKUC010000001.1"/>
</dbReference>
<keyword evidence="9 12" id="KW-1133">Transmembrane helix</keyword>
<keyword evidence="8 12" id="KW-0812">Transmembrane</keyword>
<dbReference type="InterPro" id="IPR054700">
    <property type="entry name" value="MddA"/>
</dbReference>
<evidence type="ECO:0000256" key="7">
    <source>
        <dbReference type="ARBA" id="ARBA00022691"/>
    </source>
</evidence>
<keyword evidence="7" id="KW-0949">S-adenosyl-L-methionine</keyword>
<keyword evidence="5" id="KW-0489">Methyltransferase</keyword>
<evidence type="ECO:0000256" key="6">
    <source>
        <dbReference type="ARBA" id="ARBA00022679"/>
    </source>
</evidence>
<feature type="transmembrane region" description="Helical" evidence="12">
    <location>
        <begin position="115"/>
        <end position="148"/>
    </location>
</feature>
<dbReference type="Proteomes" id="UP001168579">
    <property type="component" value="Unassembled WGS sequence"/>
</dbReference>
<feature type="transmembrane region" description="Helical" evidence="12">
    <location>
        <begin position="194"/>
        <end position="214"/>
    </location>
</feature>
<reference evidence="14" key="2">
    <citation type="submission" date="2023-06" db="EMBL/GenBank/DDBJ databases">
        <authorList>
            <person name="Lucena T."/>
            <person name="Sun Q."/>
        </authorList>
    </citation>
    <scope>NUCLEOTIDE SEQUENCE</scope>
    <source>
        <strain evidence="14">CECT 8869</strain>
    </source>
</reference>
<feature type="transmembrane region" description="Helical" evidence="12">
    <location>
        <begin position="169"/>
        <end position="188"/>
    </location>
</feature>
<evidence type="ECO:0000256" key="5">
    <source>
        <dbReference type="ARBA" id="ARBA00022603"/>
    </source>
</evidence>